<evidence type="ECO:0000313" key="2">
    <source>
        <dbReference type="EMBL" id="WPX73001.1"/>
    </source>
</evidence>
<name>A0ABZ0U702_9FIRM</name>
<accession>A0ABZ0U702</accession>
<reference evidence="2" key="1">
    <citation type="submission" date="2023-10" db="EMBL/GenBank/DDBJ databases">
        <title>Genome sequence of Blautia coccoides DSM 935.</title>
        <authorList>
            <person name="Boeer T."/>
            <person name="Bengelsdorf F.R."/>
            <person name="Daniel R."/>
            <person name="Poehlein A."/>
        </authorList>
    </citation>
    <scope>NUCLEOTIDE SEQUENCE [LARGE SCALE GENOMIC DNA]</scope>
    <source>
        <strain evidence="2">DSM 935</strain>
    </source>
</reference>
<dbReference type="InterPro" id="IPR000182">
    <property type="entry name" value="GNAT_dom"/>
</dbReference>
<proteinExistence type="predicted"/>
<gene>
    <name evidence="2" type="ORF">BLCOC_13420</name>
</gene>
<dbReference type="EMBL" id="CP136422">
    <property type="protein sequence ID" value="WPX73001.1"/>
    <property type="molecule type" value="Genomic_DNA"/>
</dbReference>
<organism evidence="2 3">
    <name type="scientific">Blautia producta</name>
    <dbReference type="NCBI Taxonomy" id="33035"/>
    <lineage>
        <taxon>Bacteria</taxon>
        <taxon>Bacillati</taxon>
        <taxon>Bacillota</taxon>
        <taxon>Clostridia</taxon>
        <taxon>Lachnospirales</taxon>
        <taxon>Lachnospiraceae</taxon>
        <taxon>Blautia</taxon>
    </lineage>
</organism>
<sequence>MSEFVKVLLGDQGTFEDVYQECPVFDDGKYCLRLVAESDAEDLLKVYSDGKAVPFFNSDNCGGDDFHYTSLERMREAVSYWLWEYERRGFVRWGIFSHKEEEVIGTVELFHRDSEDYFKDCGLLRLDLRSDYEKADVIKEILQQIETPAFDMFSCRMLATKAVPTAKERIQALAVLGYEESDHALTGHDGTQYKYYWVLNKK</sequence>
<dbReference type="SUPFAM" id="SSF55729">
    <property type="entry name" value="Acyl-CoA N-acyltransferases (Nat)"/>
    <property type="match status" value="1"/>
</dbReference>
<evidence type="ECO:0000259" key="1">
    <source>
        <dbReference type="Pfam" id="PF13302"/>
    </source>
</evidence>
<dbReference type="Proteomes" id="UP001325248">
    <property type="component" value="Chromosome"/>
</dbReference>
<protein>
    <recommendedName>
        <fullName evidence="1">N-acetyltransferase domain-containing protein</fullName>
    </recommendedName>
</protein>
<feature type="domain" description="N-acetyltransferase" evidence="1">
    <location>
        <begin position="31"/>
        <end position="164"/>
    </location>
</feature>
<evidence type="ECO:0000313" key="3">
    <source>
        <dbReference type="Proteomes" id="UP001325248"/>
    </source>
</evidence>
<keyword evidence="3" id="KW-1185">Reference proteome</keyword>
<dbReference type="Gene3D" id="3.40.630.30">
    <property type="match status" value="1"/>
</dbReference>
<dbReference type="InterPro" id="IPR016181">
    <property type="entry name" value="Acyl_CoA_acyltransferase"/>
</dbReference>
<dbReference type="Pfam" id="PF13302">
    <property type="entry name" value="Acetyltransf_3"/>
    <property type="match status" value="1"/>
</dbReference>